<sequence length="448" mass="49574">MEVMKVLHMNKGDGETSYANNSAVQGKIITTAKPVIEEAILGILCETFPESIGIADLGCSSGPNSLLVISEIIDIIHAKCRNLGRPSPEFRVSLNDLPGNDFNSIFESLPAFFKKQKQEKGIGFGRCYISGVAGSFYDRLFPDKSLHFVHSSSSLHWLSQVPPALETNATPAALNKGKIYISKSSPQCVLDAYSLQFQNNFLIFLKSRAAEMVAGGRMVLSLMGRRSIDPTTEESCYQWELLAQALMSLVTERLIEEEKLDSFNAPYYAPCPEELKMAIQKEGSFIIDRLGHFEIDWDGGVEELTNTTLLPLSRGQRVAKTVRAVVESMFELHFGKAMMDLLFARYAEMVDDYLSKNRANCNLGASSRVAASVFPNLLKNEAQISAIVSVVAATTVVRPPVRCLPRKVWLFSVIFSFTSCYQLVAVRKIPWAKANLNYTGQALIISVD</sequence>
<protein>
    <submittedName>
        <fullName evidence="1">Jasmonate O-methyltransferase</fullName>
    </submittedName>
</protein>
<accession>A0ACB8M7J4</accession>
<evidence type="ECO:0000313" key="2">
    <source>
        <dbReference type="Proteomes" id="UP000829398"/>
    </source>
</evidence>
<evidence type="ECO:0000313" key="1">
    <source>
        <dbReference type="EMBL" id="KAH9781616.1"/>
    </source>
</evidence>
<comment type="caution">
    <text evidence="1">The sequence shown here is derived from an EMBL/GenBank/DDBJ whole genome shotgun (WGS) entry which is preliminary data.</text>
</comment>
<proteinExistence type="predicted"/>
<keyword evidence="2" id="KW-1185">Reference proteome</keyword>
<reference evidence="2" key="1">
    <citation type="journal article" date="2023" name="Hortic. Res.">
        <title>A chromosome-level phased genome enabling allele-level studies in sweet orange: a case study on citrus Huanglongbing tolerance.</title>
        <authorList>
            <person name="Wu B."/>
            <person name="Yu Q."/>
            <person name="Deng Z."/>
            <person name="Duan Y."/>
            <person name="Luo F."/>
            <person name="Gmitter F. Jr."/>
        </authorList>
    </citation>
    <scope>NUCLEOTIDE SEQUENCE [LARGE SCALE GENOMIC DNA]</scope>
    <source>
        <strain evidence="2">cv. Valencia</strain>
    </source>
</reference>
<organism evidence="1 2">
    <name type="scientific">Citrus sinensis</name>
    <name type="common">Sweet orange</name>
    <name type="synonym">Citrus aurantium var. sinensis</name>
    <dbReference type="NCBI Taxonomy" id="2711"/>
    <lineage>
        <taxon>Eukaryota</taxon>
        <taxon>Viridiplantae</taxon>
        <taxon>Streptophyta</taxon>
        <taxon>Embryophyta</taxon>
        <taxon>Tracheophyta</taxon>
        <taxon>Spermatophyta</taxon>
        <taxon>Magnoliopsida</taxon>
        <taxon>eudicotyledons</taxon>
        <taxon>Gunneridae</taxon>
        <taxon>Pentapetalae</taxon>
        <taxon>rosids</taxon>
        <taxon>malvids</taxon>
        <taxon>Sapindales</taxon>
        <taxon>Rutaceae</taxon>
        <taxon>Aurantioideae</taxon>
        <taxon>Citrus</taxon>
    </lineage>
</organism>
<gene>
    <name evidence="1" type="ORF">KPL71_008539</name>
</gene>
<dbReference type="EMBL" id="CM039172">
    <property type="protein sequence ID" value="KAH9781616.1"/>
    <property type="molecule type" value="Genomic_DNA"/>
</dbReference>
<name>A0ACB8M7J4_CITSI</name>
<dbReference type="Proteomes" id="UP000829398">
    <property type="component" value="Chromosome 3"/>
</dbReference>